<dbReference type="Pfam" id="PF06580">
    <property type="entry name" value="His_kinase"/>
    <property type="match status" value="1"/>
</dbReference>
<dbReference type="Proteomes" id="UP001596378">
    <property type="component" value="Unassembled WGS sequence"/>
</dbReference>
<gene>
    <name evidence="7" type="ORF">ACFQMJ_33520</name>
</gene>
<keyword evidence="1" id="KW-0808">Transferase</keyword>
<dbReference type="InterPro" id="IPR010559">
    <property type="entry name" value="Sig_transdc_His_kin_internal"/>
</dbReference>
<dbReference type="Gene3D" id="6.10.340.10">
    <property type="match status" value="1"/>
</dbReference>
<keyword evidence="8" id="KW-1185">Reference proteome</keyword>
<dbReference type="GO" id="GO:0016301">
    <property type="term" value="F:kinase activity"/>
    <property type="evidence" value="ECO:0007669"/>
    <property type="project" value="UniProtKB-KW"/>
</dbReference>
<evidence type="ECO:0000256" key="1">
    <source>
        <dbReference type="ARBA" id="ARBA00022679"/>
    </source>
</evidence>
<dbReference type="PANTHER" id="PTHR34220:SF7">
    <property type="entry name" value="SENSOR HISTIDINE KINASE YPDA"/>
    <property type="match status" value="1"/>
</dbReference>
<dbReference type="InterPro" id="IPR036890">
    <property type="entry name" value="HATPase_C_sf"/>
</dbReference>
<keyword evidence="5" id="KW-0902">Two-component regulatory system</keyword>
<evidence type="ECO:0000313" key="7">
    <source>
        <dbReference type="EMBL" id="MFC7153472.1"/>
    </source>
</evidence>
<dbReference type="InterPro" id="IPR050640">
    <property type="entry name" value="Bact_2-comp_sensor_kinase"/>
</dbReference>
<dbReference type="SMART" id="SM00387">
    <property type="entry name" value="HATPase_c"/>
    <property type="match status" value="1"/>
</dbReference>
<evidence type="ECO:0000256" key="3">
    <source>
        <dbReference type="ARBA" id="ARBA00022777"/>
    </source>
</evidence>
<comment type="caution">
    <text evidence="7">The sequence shown here is derived from an EMBL/GenBank/DDBJ whole genome shotgun (WGS) entry which is preliminary data.</text>
</comment>
<dbReference type="Pfam" id="PF02518">
    <property type="entry name" value="HATPase_c"/>
    <property type="match status" value="1"/>
</dbReference>
<reference evidence="8" key="1">
    <citation type="journal article" date="2019" name="Int. J. Syst. Evol. Microbiol.">
        <title>The Global Catalogue of Microorganisms (GCM) 10K type strain sequencing project: providing services to taxonomists for standard genome sequencing and annotation.</title>
        <authorList>
            <consortium name="The Broad Institute Genomics Platform"/>
            <consortium name="The Broad Institute Genome Sequencing Center for Infectious Disease"/>
            <person name="Wu L."/>
            <person name="Ma J."/>
        </authorList>
    </citation>
    <scope>NUCLEOTIDE SEQUENCE [LARGE SCALE GENOMIC DNA]</scope>
    <source>
        <strain evidence="8">KCTC 12907</strain>
    </source>
</reference>
<name>A0ABW2FK00_9BACL</name>
<evidence type="ECO:0000259" key="6">
    <source>
        <dbReference type="PROSITE" id="PS50109"/>
    </source>
</evidence>
<keyword evidence="2" id="KW-0547">Nucleotide-binding</keyword>
<dbReference type="InterPro" id="IPR003594">
    <property type="entry name" value="HATPase_dom"/>
</dbReference>
<evidence type="ECO:0000256" key="2">
    <source>
        <dbReference type="ARBA" id="ARBA00022741"/>
    </source>
</evidence>
<accession>A0ABW2FK00</accession>
<keyword evidence="4" id="KW-0067">ATP-binding</keyword>
<dbReference type="SUPFAM" id="SSF55874">
    <property type="entry name" value="ATPase domain of HSP90 chaperone/DNA topoisomerase II/histidine kinase"/>
    <property type="match status" value="1"/>
</dbReference>
<organism evidence="7 8">
    <name type="scientific">Cohnella cellulosilytica</name>
    <dbReference type="NCBI Taxonomy" id="986710"/>
    <lineage>
        <taxon>Bacteria</taxon>
        <taxon>Bacillati</taxon>
        <taxon>Bacillota</taxon>
        <taxon>Bacilli</taxon>
        <taxon>Bacillales</taxon>
        <taxon>Paenibacillaceae</taxon>
        <taxon>Cohnella</taxon>
    </lineage>
</organism>
<evidence type="ECO:0000256" key="5">
    <source>
        <dbReference type="ARBA" id="ARBA00023012"/>
    </source>
</evidence>
<protein>
    <submittedName>
        <fullName evidence="7">Histidine kinase</fullName>
    </submittedName>
</protein>
<dbReference type="EMBL" id="JBHTAI010000035">
    <property type="protein sequence ID" value="MFC7153472.1"/>
    <property type="molecule type" value="Genomic_DNA"/>
</dbReference>
<dbReference type="InterPro" id="IPR005467">
    <property type="entry name" value="His_kinase_dom"/>
</dbReference>
<sequence>MENRDERMTKWRRWRNALRFRRIRSRFLASMLVLFLPSIILLGTISYNITKRTIVEMNEQTTRDHLRTSSEVEDLLFRNVINLHFSIVVNDAIQDNLRSRGHPNVSYDARDDGLAAQLQRVLNKGLTDTRYVKSICLLDLQYRTSCVGRSDDAGVHRGSDTAANIAAADWYREAYANNGKVVFYRSDVFGEARDVFSTVKLFRDADEVGGEPLGLLVVNVSKTIFDKVFTDSGERGSYLAVDSAPDATTAVYSGSDTVELKNGTIAETLKDLRKHGYQVSSHYNQMTNWTFLHVVETKVLLRESDNIRWATTAIAAGVSVIALIYSYFISGSITRPLLQLKKMMLDWMKGSRQFPDAFAKDEVGVIGETFRRIAYENEELNERLFHSELKEREAELRTLQSQIKPHFLYNTLDSIYWMATLQNNGNVAQMAVSLSESFKLSLNKGKELISVYKELQHIHHYMKIQNIRFDNRFRYVEQVDESIMSVEVLKLLLQPLVENAIYHGLEPKIGSGEVRLTGVKEDAYLVFTVEDDGVGMDDPERTEQGYGLRNVKERLKLYYGQDSGLYVWSRPGEGTRITLRFQPYADLKKPDIDHKNEALT</sequence>
<dbReference type="PANTHER" id="PTHR34220">
    <property type="entry name" value="SENSOR HISTIDINE KINASE YPDA"/>
    <property type="match status" value="1"/>
</dbReference>
<evidence type="ECO:0000313" key="8">
    <source>
        <dbReference type="Proteomes" id="UP001596378"/>
    </source>
</evidence>
<dbReference type="PROSITE" id="PS50109">
    <property type="entry name" value="HIS_KIN"/>
    <property type="match status" value="1"/>
</dbReference>
<proteinExistence type="predicted"/>
<dbReference type="Gene3D" id="3.30.565.10">
    <property type="entry name" value="Histidine kinase-like ATPase, C-terminal domain"/>
    <property type="match status" value="1"/>
</dbReference>
<dbReference type="RefSeq" id="WP_378051958.1">
    <property type="nucleotide sequence ID" value="NZ_JBHMDN010000040.1"/>
</dbReference>
<evidence type="ECO:0000256" key="4">
    <source>
        <dbReference type="ARBA" id="ARBA00022840"/>
    </source>
</evidence>
<keyword evidence="3 7" id="KW-0418">Kinase</keyword>
<feature type="domain" description="Histidine kinase" evidence="6">
    <location>
        <begin position="489"/>
        <end position="585"/>
    </location>
</feature>